<feature type="compositionally biased region" description="Polar residues" evidence="2">
    <location>
        <begin position="81"/>
        <end position="121"/>
    </location>
</feature>
<evidence type="ECO:0000313" key="5">
    <source>
        <dbReference type="Proteomes" id="UP001165289"/>
    </source>
</evidence>
<feature type="compositionally biased region" description="Low complexity" evidence="2">
    <location>
        <begin position="1"/>
        <end position="15"/>
    </location>
</feature>
<comment type="caution">
    <text evidence="4">The sequence shown here is derived from an EMBL/GenBank/DDBJ whole genome shotgun (WGS) entry which is preliminary data.</text>
</comment>
<feature type="region of interest" description="Disordered" evidence="2">
    <location>
        <begin position="59"/>
        <end position="121"/>
    </location>
</feature>
<evidence type="ECO:0000256" key="2">
    <source>
        <dbReference type="SAM" id="MobiDB-lite"/>
    </source>
</evidence>
<accession>A0AAV7JBA0</accession>
<dbReference type="PROSITE" id="PS51271">
    <property type="entry name" value="WAPL"/>
    <property type="match status" value="1"/>
</dbReference>
<dbReference type="InterPro" id="IPR016024">
    <property type="entry name" value="ARM-type_fold"/>
</dbReference>
<proteinExistence type="inferred from homology"/>
<reference evidence="4 5" key="1">
    <citation type="journal article" date="2023" name="BMC Biol.">
        <title>The compact genome of the sponge Oopsacas minuta (Hexactinellida) is lacking key metazoan core genes.</title>
        <authorList>
            <person name="Santini S."/>
            <person name="Schenkelaars Q."/>
            <person name="Jourda C."/>
            <person name="Duchesne M."/>
            <person name="Belahbib H."/>
            <person name="Rocher C."/>
            <person name="Selva M."/>
            <person name="Riesgo A."/>
            <person name="Vervoort M."/>
            <person name="Leys S.P."/>
            <person name="Kodjabachian L."/>
            <person name="Le Bivic A."/>
            <person name="Borchiellini C."/>
            <person name="Claverie J.M."/>
            <person name="Renard E."/>
        </authorList>
    </citation>
    <scope>NUCLEOTIDE SEQUENCE [LARGE SCALE GENOMIC DNA]</scope>
    <source>
        <strain evidence="4">SPO-2</strain>
    </source>
</reference>
<dbReference type="Gene3D" id="1.25.10.10">
    <property type="entry name" value="Leucine-rich Repeat Variant"/>
    <property type="match status" value="1"/>
</dbReference>
<feature type="compositionally biased region" description="Polar residues" evidence="2">
    <location>
        <begin position="59"/>
        <end position="71"/>
    </location>
</feature>
<protein>
    <submittedName>
        <fullName evidence="4">Protein wings apart-like protein</fullName>
    </submittedName>
</protein>
<dbReference type="EMBL" id="JAKMXF010000365">
    <property type="protein sequence ID" value="KAI6645979.1"/>
    <property type="molecule type" value="Genomic_DNA"/>
</dbReference>
<dbReference type="PANTHER" id="PTHR22100:SF13">
    <property type="entry name" value="WINGS APART-LIKE PROTEIN HOMOLOG"/>
    <property type="match status" value="1"/>
</dbReference>
<keyword evidence="5" id="KW-1185">Reference proteome</keyword>
<dbReference type="InterPro" id="IPR039874">
    <property type="entry name" value="WAPL"/>
</dbReference>
<sequence length="861" mass="96404">MNINSSSAVTSTNTSIKTTYGKSTHKHGSTFLESNFDSLMSNYSNHYIKSEITNSNLTTFKTTKHTNSPNNESKKLRKVQKNSTQSSSIRPNNTIASKNIQKRSITLPSMKSNNPFDTKVKNTPTKFLNSYNKPPMPILITSESLSADFFGFPDTDSDTEAGPIGQQILSSRKKRNRTDIKLSPPLELPIQIGPPKLKSPKQDKNKQPKLLKTKQKLQDSRSPKRPKEQLTATTSVELFDIKQPHQCRELGQQQMFRDEVQYLLDGIKPAQPVSTRCLAQCSLAAECFSPLFRRQLSFHQLMPQLIQSLSDAPTSPPPLRLAAALLLYALSRDRSSTELDSDTIKVILQLTKDYGHIQVNQSTQCSSMQQSEYIRATKTTESRVTDILFSLEPTESHPLPPKGPIIYQLLALMTLQSLISLQKEEFCQQLAELGALDYITTFIASSIDAAIRIQHTTSNGEYTESKSPDKYSRFKQFGKIKTEVSLESQSNLHLFSLSTSLLTLNSLTKKYPPSLHQLGEISTVQLPNLFFRCIELNRDCLLADSNCIVAYECLKQGMLSITELCNEVETFSRSIYESAEFLTSLVDCVLTLAPSYISEYQFDIQIIGLMALINHLAKSNAACESFLQLSSTNGDMLFKQFINLYIAKQKEADILTQELSQVISRIKLSNSPPVKVIKLTEDNLSAESDTSKYSSFSTSQLDKLSMLDDDNSRHLKVSFPIEYFNSKLTHDCSFDSIYSVEQLDIPTTQPEADNMAMSAKEMSDFIREAATSEEVKGKATANFESSIIAAMTSLLVGLIASKNSKAQSLLSQRMGIDDFEKMATLLHQMLSFYNLVCDSPLAREKTTQLASDVLRFFTSYL</sequence>
<feature type="region of interest" description="Disordered" evidence="2">
    <location>
        <begin position="1"/>
        <end position="28"/>
    </location>
</feature>
<dbReference type="AlphaFoldDB" id="A0AAV7JBA0"/>
<organism evidence="4 5">
    <name type="scientific">Oopsacas minuta</name>
    <dbReference type="NCBI Taxonomy" id="111878"/>
    <lineage>
        <taxon>Eukaryota</taxon>
        <taxon>Metazoa</taxon>
        <taxon>Porifera</taxon>
        <taxon>Hexactinellida</taxon>
        <taxon>Hexasterophora</taxon>
        <taxon>Lyssacinosida</taxon>
        <taxon>Leucopsacidae</taxon>
        <taxon>Oopsacas</taxon>
    </lineage>
</organism>
<evidence type="ECO:0000313" key="4">
    <source>
        <dbReference type="EMBL" id="KAI6645979.1"/>
    </source>
</evidence>
<dbReference type="InterPro" id="IPR011989">
    <property type="entry name" value="ARM-like"/>
</dbReference>
<feature type="compositionally biased region" description="Basic and acidic residues" evidence="2">
    <location>
        <begin position="216"/>
        <end position="228"/>
    </location>
</feature>
<dbReference type="Pfam" id="PF07814">
    <property type="entry name" value="WAPL"/>
    <property type="match status" value="1"/>
</dbReference>
<comment type="similarity">
    <text evidence="1">Belongs to the WAPL family.</text>
</comment>
<dbReference type="Proteomes" id="UP001165289">
    <property type="component" value="Unassembled WGS sequence"/>
</dbReference>
<gene>
    <name evidence="4" type="ORF">LOD99_13234</name>
</gene>
<dbReference type="SUPFAM" id="SSF48371">
    <property type="entry name" value="ARM repeat"/>
    <property type="match status" value="1"/>
</dbReference>
<feature type="domain" description="WAPL" evidence="3">
    <location>
        <begin position="228"/>
        <end position="350"/>
    </location>
</feature>
<feature type="region of interest" description="Disordered" evidence="2">
    <location>
        <begin position="154"/>
        <end position="233"/>
    </location>
</feature>
<dbReference type="InterPro" id="IPR022771">
    <property type="entry name" value="WAPL_C"/>
</dbReference>
<evidence type="ECO:0000256" key="1">
    <source>
        <dbReference type="ARBA" id="ARBA00006854"/>
    </source>
</evidence>
<dbReference type="PANTHER" id="PTHR22100">
    <property type="entry name" value="WINGS APART-LIKE PROTEIN HOMOLOG"/>
    <property type="match status" value="1"/>
</dbReference>
<evidence type="ECO:0000259" key="3">
    <source>
        <dbReference type="PROSITE" id="PS51271"/>
    </source>
</evidence>
<dbReference type="InterPro" id="IPR012502">
    <property type="entry name" value="WAPL_dom"/>
</dbReference>
<name>A0AAV7JBA0_9METZ</name>